<keyword evidence="3 9" id="KW-0812">Transmembrane</keyword>
<evidence type="ECO:0000256" key="3">
    <source>
        <dbReference type="ARBA" id="ARBA00022692"/>
    </source>
</evidence>
<evidence type="ECO:0000256" key="8">
    <source>
        <dbReference type="SAM" id="MobiDB-lite"/>
    </source>
</evidence>
<dbReference type="Pfam" id="PF03188">
    <property type="entry name" value="Cytochrom_B561"/>
    <property type="match status" value="1"/>
</dbReference>
<evidence type="ECO:0000256" key="7">
    <source>
        <dbReference type="ARBA" id="ARBA00023136"/>
    </source>
</evidence>
<feature type="chain" id="PRO_5041370707" description="Cytochrome b561 domain-containing protein" evidence="10">
    <location>
        <begin position="18"/>
        <end position="515"/>
    </location>
</feature>
<feature type="domain" description="Cytochrome b561" evidence="11">
    <location>
        <begin position="232"/>
        <end position="447"/>
    </location>
</feature>
<dbReference type="Proteomes" id="UP001176961">
    <property type="component" value="Unassembled WGS sequence"/>
</dbReference>
<keyword evidence="5" id="KW-0249">Electron transport</keyword>
<evidence type="ECO:0000313" key="13">
    <source>
        <dbReference type="Proteomes" id="UP001176961"/>
    </source>
</evidence>
<accession>A0AA36DU08</accession>
<comment type="caution">
    <text evidence="12">The sequence shown here is derived from an EMBL/GenBank/DDBJ whole genome shotgun (WGS) entry which is preliminary data.</text>
</comment>
<comment type="subcellular location">
    <subcellularLocation>
        <location evidence="1">Membrane</location>
    </subcellularLocation>
</comment>
<feature type="transmembrane region" description="Helical" evidence="9">
    <location>
        <begin position="268"/>
        <end position="291"/>
    </location>
</feature>
<feature type="transmembrane region" description="Helical" evidence="9">
    <location>
        <begin position="422"/>
        <end position="444"/>
    </location>
</feature>
<dbReference type="PANTHER" id="PTHR23130:SF171">
    <property type="entry name" value="OS01G0895300 PROTEIN"/>
    <property type="match status" value="1"/>
</dbReference>
<keyword evidence="6 9" id="KW-1133">Transmembrane helix</keyword>
<feature type="region of interest" description="Disordered" evidence="8">
    <location>
        <begin position="452"/>
        <end position="473"/>
    </location>
</feature>
<evidence type="ECO:0000256" key="9">
    <source>
        <dbReference type="SAM" id="Phobius"/>
    </source>
</evidence>
<dbReference type="AlphaFoldDB" id="A0AA36DU08"/>
<keyword evidence="7 9" id="KW-0472">Membrane</keyword>
<feature type="transmembrane region" description="Helical" evidence="9">
    <location>
        <begin position="493"/>
        <end position="514"/>
    </location>
</feature>
<feature type="transmembrane region" description="Helical" evidence="9">
    <location>
        <begin position="312"/>
        <end position="332"/>
    </location>
</feature>
<protein>
    <recommendedName>
        <fullName evidence="11">Cytochrome b561 domain-containing protein</fullName>
    </recommendedName>
</protein>
<evidence type="ECO:0000256" key="1">
    <source>
        <dbReference type="ARBA" id="ARBA00004370"/>
    </source>
</evidence>
<feature type="transmembrane region" description="Helical" evidence="9">
    <location>
        <begin position="393"/>
        <end position="416"/>
    </location>
</feature>
<keyword evidence="13" id="KW-1185">Reference proteome</keyword>
<evidence type="ECO:0000313" key="12">
    <source>
        <dbReference type="EMBL" id="CAJ0592746.1"/>
    </source>
</evidence>
<dbReference type="EMBL" id="CATQJL010000112">
    <property type="protein sequence ID" value="CAJ0592746.1"/>
    <property type="molecule type" value="Genomic_DNA"/>
</dbReference>
<evidence type="ECO:0000256" key="6">
    <source>
        <dbReference type="ARBA" id="ARBA00022989"/>
    </source>
</evidence>
<evidence type="ECO:0000256" key="10">
    <source>
        <dbReference type="SAM" id="SignalP"/>
    </source>
</evidence>
<keyword evidence="4 10" id="KW-0732">Signal</keyword>
<dbReference type="PANTHER" id="PTHR23130">
    <property type="entry name" value="CYTOCHROME B561 AND DOMON DOMAIN-CONTAINING PROTEIN"/>
    <property type="match status" value="1"/>
</dbReference>
<reference evidence="12" key="1">
    <citation type="submission" date="2023-07" db="EMBL/GenBank/DDBJ databases">
        <authorList>
            <consortium name="CYATHOMIX"/>
        </authorList>
    </citation>
    <scope>NUCLEOTIDE SEQUENCE</scope>
    <source>
        <strain evidence="12">N/A</strain>
    </source>
</reference>
<dbReference type="InterPro" id="IPR005018">
    <property type="entry name" value="DOMON_domain"/>
</dbReference>
<feature type="signal peptide" evidence="10">
    <location>
        <begin position="1"/>
        <end position="17"/>
    </location>
</feature>
<evidence type="ECO:0000256" key="4">
    <source>
        <dbReference type="ARBA" id="ARBA00022729"/>
    </source>
</evidence>
<dbReference type="GO" id="GO:0016020">
    <property type="term" value="C:membrane"/>
    <property type="evidence" value="ECO:0007669"/>
    <property type="project" value="UniProtKB-SubCell"/>
</dbReference>
<evidence type="ECO:0000259" key="11">
    <source>
        <dbReference type="PROSITE" id="PS50939"/>
    </source>
</evidence>
<dbReference type="Pfam" id="PF03351">
    <property type="entry name" value="DOMON"/>
    <property type="match status" value="1"/>
</dbReference>
<dbReference type="CDD" id="cd08760">
    <property type="entry name" value="Cyt_b561_FRRS1_like"/>
    <property type="match status" value="1"/>
</dbReference>
<name>A0AA36DU08_CYLNA</name>
<feature type="transmembrane region" description="Helical" evidence="9">
    <location>
        <begin position="352"/>
        <end position="372"/>
    </location>
</feature>
<keyword evidence="2" id="KW-0813">Transport</keyword>
<dbReference type="InterPro" id="IPR006593">
    <property type="entry name" value="Cyt_b561/ferric_Rdtase_TM"/>
</dbReference>
<evidence type="ECO:0000256" key="2">
    <source>
        <dbReference type="ARBA" id="ARBA00022448"/>
    </source>
</evidence>
<dbReference type="SMART" id="SM00665">
    <property type="entry name" value="B561"/>
    <property type="match status" value="1"/>
</dbReference>
<gene>
    <name evidence="12" type="ORF">CYNAS_LOCUS4729</name>
</gene>
<evidence type="ECO:0000256" key="5">
    <source>
        <dbReference type="ARBA" id="ARBA00022982"/>
    </source>
</evidence>
<dbReference type="Gene3D" id="1.20.120.1770">
    <property type="match status" value="1"/>
</dbReference>
<dbReference type="PROSITE" id="PS50939">
    <property type="entry name" value="CYTOCHROME_B561"/>
    <property type="match status" value="1"/>
</dbReference>
<sequence length="515" mass="57344">MNLRLLTALLLVQLAACHFDTSTCGIEKECILVPEGCETRNDCRQMFSYEGHEDGWIDIELASSNDVPTNCYMAVAFSGDNEMGSDAVTQCTFPPGKEPSAHFSYNVGKSNIVPTEADKVAEEQHLKLIHAHKGDDGMYCHFRQKSGNGENRFAPYLNDKHFIFLARGVAKDHRALDIHALDTNSPNFPYISDRKINVAEVRKRETPAQGIPVVAVTVDHSTNDTVPRFPVVAVGVNRSRADDTAQPKAAEPEEHHISRATKLVLFRFHGALMVLAWLMLSAGAILSARYLRDHFPTSTPCGLKWWFHIHRTYNLCALPLILISTLLIFIANEWTWKGPSVNKSAEKNWTPGSVHSLFGLIAILAAVVNPLNSLLRCAPDTGARPIFNWTHRIIGITGFICAIIALLIASNSFMSLWSDPAWAFAIVIFYVLIAILTLIAFEIFSYLKTKPSSKTGSMEMRNRSSGHQYDDSGRVVNNPPKIINKKPLWATTALYLIFGLFSFCIVTILIIMIFI</sequence>
<organism evidence="12 13">
    <name type="scientific">Cylicocyclus nassatus</name>
    <name type="common">Nematode worm</name>
    <dbReference type="NCBI Taxonomy" id="53992"/>
    <lineage>
        <taxon>Eukaryota</taxon>
        <taxon>Metazoa</taxon>
        <taxon>Ecdysozoa</taxon>
        <taxon>Nematoda</taxon>
        <taxon>Chromadorea</taxon>
        <taxon>Rhabditida</taxon>
        <taxon>Rhabditina</taxon>
        <taxon>Rhabditomorpha</taxon>
        <taxon>Strongyloidea</taxon>
        <taxon>Strongylidae</taxon>
        <taxon>Cylicocyclus</taxon>
    </lineage>
</organism>
<proteinExistence type="predicted"/>